<dbReference type="SUPFAM" id="SSF160443">
    <property type="entry name" value="SMR domain-like"/>
    <property type="match status" value="1"/>
</dbReference>
<dbReference type="EMBL" id="DVJP01000080">
    <property type="protein sequence ID" value="HIS77611.1"/>
    <property type="molecule type" value="Genomic_DNA"/>
</dbReference>
<dbReference type="SUPFAM" id="SSF52540">
    <property type="entry name" value="P-loop containing nucleoside triphosphate hydrolases"/>
    <property type="match status" value="1"/>
</dbReference>
<reference evidence="11" key="2">
    <citation type="journal article" date="2021" name="PeerJ">
        <title>Extensive microbial diversity within the chicken gut microbiome revealed by metagenomics and culture.</title>
        <authorList>
            <person name="Gilroy R."/>
            <person name="Ravi A."/>
            <person name="Getino M."/>
            <person name="Pursley I."/>
            <person name="Horton D.L."/>
            <person name="Alikhan N.F."/>
            <person name="Baker D."/>
            <person name="Gharbi K."/>
            <person name="Hall N."/>
            <person name="Watson M."/>
            <person name="Adriaenssens E.M."/>
            <person name="Foster-Nyarko E."/>
            <person name="Jarju S."/>
            <person name="Secka A."/>
            <person name="Antonio M."/>
            <person name="Oren A."/>
            <person name="Chaudhuri R.R."/>
            <person name="La Ragione R."/>
            <person name="Hildebrand F."/>
            <person name="Pallen M.J."/>
        </authorList>
    </citation>
    <scope>NUCLEOTIDE SEQUENCE</scope>
    <source>
        <strain evidence="11">CHK199-13235</strain>
    </source>
</reference>
<dbReference type="GO" id="GO:0045910">
    <property type="term" value="P:negative regulation of DNA recombination"/>
    <property type="evidence" value="ECO:0007669"/>
    <property type="project" value="InterPro"/>
</dbReference>
<evidence type="ECO:0000256" key="3">
    <source>
        <dbReference type="ARBA" id="ARBA00022741"/>
    </source>
</evidence>
<dbReference type="InterPro" id="IPR002625">
    <property type="entry name" value="Smr_dom"/>
</dbReference>
<evidence type="ECO:0000256" key="7">
    <source>
        <dbReference type="ARBA" id="ARBA00023125"/>
    </source>
</evidence>
<dbReference type="GO" id="GO:0030983">
    <property type="term" value="F:mismatched DNA binding"/>
    <property type="evidence" value="ECO:0007669"/>
    <property type="project" value="InterPro"/>
</dbReference>
<keyword evidence="8 11" id="KW-0255">Endonuclease</keyword>
<dbReference type="Pfam" id="PF20297">
    <property type="entry name" value="MSSS"/>
    <property type="match status" value="1"/>
</dbReference>
<keyword evidence="2 8" id="KW-0699">rRNA-binding</keyword>
<dbReference type="Proteomes" id="UP000824002">
    <property type="component" value="Unassembled WGS sequence"/>
</dbReference>
<dbReference type="GO" id="GO:0006298">
    <property type="term" value="P:mismatch repair"/>
    <property type="evidence" value="ECO:0007669"/>
    <property type="project" value="InterPro"/>
</dbReference>
<dbReference type="Gene3D" id="3.40.50.300">
    <property type="entry name" value="P-loop containing nucleotide triphosphate hydrolases"/>
    <property type="match status" value="1"/>
</dbReference>
<evidence type="ECO:0000313" key="12">
    <source>
        <dbReference type="Proteomes" id="UP000824002"/>
    </source>
</evidence>
<evidence type="ECO:0000256" key="9">
    <source>
        <dbReference type="SAM" id="Coils"/>
    </source>
</evidence>
<dbReference type="Gene3D" id="3.30.1370.110">
    <property type="match status" value="1"/>
</dbReference>
<feature type="domain" description="Smr" evidence="10">
    <location>
        <begin position="724"/>
        <end position="799"/>
    </location>
</feature>
<evidence type="ECO:0000256" key="5">
    <source>
        <dbReference type="ARBA" id="ARBA00022840"/>
    </source>
</evidence>
<dbReference type="SMART" id="SM00463">
    <property type="entry name" value="SMR"/>
    <property type="match status" value="1"/>
</dbReference>
<comment type="function">
    <text evidence="8">Endonuclease that is involved in the suppression of homologous recombination and thus may have a key role in the control of bacterial genetic diversity.</text>
</comment>
<feature type="coiled-coil region" evidence="9">
    <location>
        <begin position="507"/>
        <end position="598"/>
    </location>
</feature>
<sequence length="799" mass="89073">MIHKKYTKILELDKVLEMLAEETCCDASRQMALSIEPETDLDQVIRSLKRTDDAFNLSVRFGSPSFTGLRDPGGRLKVAMAGGVLSPRDLLNIGAVLRQSRSLLQWAHQFEEEENSITEDLFSLYTNQTLERDISAAFISEEEIADTASGELLAIRRKIRQTELKARERMEKLIHSSTYQKYLQDSIVTMRDGRFVVPVKAEYRSSIDGLVHDTSASGSTYFIEPMGVVEANNEIRVLQAKEKEEIERILAEFSARCADCGEDITLLFGKLMNLNVLFAKARLASKMNAMMPNVTEDGRIDLKKARHPLIDRKKVVPIDVHLGDEFSCLVITGPNTGGKTVTLKTLGLLTLMTMCGMLIPVSAGSSVSTFENILVDIGDEQSIEQSLSTFSAHMTNLISILNEADYRSLVLVDELGSGTDPVEGAALAISILEKFRKRGCRVAATTHYAELKMYALQTEKVENACCEFDVESLKPTYRLLIGVPGRSNAFAISQKLGLSEDIIEHAKELVQSENKRFEDVIESLEASRQQFEERTREVEEAQAEINRTRKELKDYQQKLAEERTAEVEKAKQQAMRIVSQVQGQANALMDELNEIRKEQDRAEFSKKALAARSQLRSRLDKMYDTANPVAQRSLNDGYVLPRPLKKGDTVLIVDIDKEGTVMQDPDKSGNVLVQAGIIKTKAKIENLRLIEKKKVQFNGSNVGKQRGSVSRSVNVAGRRAPTECDLRGMTTDEAIFVLDAFLDNCVLTHVNQATIIHGRGTGALRTAVQKHLKEVKCVKSFRLGVYGEGEDGVTIVELK</sequence>
<gene>
    <name evidence="8" type="primary">mutS2</name>
    <name evidence="8" type="synonym">rqcU</name>
    <name evidence="11" type="ORF">IAB51_12565</name>
</gene>
<keyword evidence="7 8" id="KW-0238">DNA-binding</keyword>
<keyword evidence="4 8" id="KW-0378">Hydrolase</keyword>
<comment type="similarity">
    <text evidence="8">Belongs to the DNA mismatch repair MutS family. MutS2 subfamily.</text>
</comment>
<dbReference type="NCBIfam" id="TIGR01069">
    <property type="entry name" value="mutS2"/>
    <property type="match status" value="1"/>
</dbReference>
<dbReference type="HAMAP" id="MF_00092">
    <property type="entry name" value="MutS2"/>
    <property type="match status" value="1"/>
</dbReference>
<proteinExistence type="inferred from homology"/>
<evidence type="ECO:0000256" key="8">
    <source>
        <dbReference type="HAMAP-Rule" id="MF_00092"/>
    </source>
</evidence>
<dbReference type="GO" id="GO:0019843">
    <property type="term" value="F:rRNA binding"/>
    <property type="evidence" value="ECO:0007669"/>
    <property type="project" value="UniProtKB-UniRule"/>
</dbReference>
<dbReference type="InterPro" id="IPR007696">
    <property type="entry name" value="DNA_mismatch_repair_MutS_core"/>
</dbReference>
<dbReference type="InterPro" id="IPR036187">
    <property type="entry name" value="DNA_mismatch_repair_MutS_sf"/>
</dbReference>
<dbReference type="GO" id="GO:0005524">
    <property type="term" value="F:ATP binding"/>
    <property type="evidence" value="ECO:0007669"/>
    <property type="project" value="UniProtKB-UniRule"/>
</dbReference>
<keyword evidence="6 8" id="KW-0694">RNA-binding</keyword>
<dbReference type="InterPro" id="IPR027417">
    <property type="entry name" value="P-loop_NTPase"/>
</dbReference>
<dbReference type="EC" id="3.1.-.-" evidence="8"/>
<accession>A0A9D1FPG8</accession>
<dbReference type="SUPFAM" id="SSF48334">
    <property type="entry name" value="DNA repair protein MutS, domain III"/>
    <property type="match status" value="1"/>
</dbReference>
<evidence type="ECO:0000313" key="11">
    <source>
        <dbReference type="EMBL" id="HIS77611.1"/>
    </source>
</evidence>
<comment type="caution">
    <text evidence="11">The sequence shown here is derived from an EMBL/GenBank/DDBJ whole genome shotgun (WGS) entry which is preliminary data.</text>
</comment>
<dbReference type="SMART" id="SM00534">
    <property type="entry name" value="MUTSac"/>
    <property type="match status" value="1"/>
</dbReference>
<dbReference type="Pfam" id="PF01713">
    <property type="entry name" value="Smr"/>
    <property type="match status" value="1"/>
</dbReference>
<dbReference type="EC" id="3.6.4.-" evidence="8"/>
<dbReference type="PANTHER" id="PTHR48466">
    <property type="entry name" value="OS10G0509000 PROTEIN-RELATED"/>
    <property type="match status" value="1"/>
</dbReference>
<dbReference type="InterPro" id="IPR046893">
    <property type="entry name" value="MSSS"/>
</dbReference>
<dbReference type="InterPro" id="IPR036063">
    <property type="entry name" value="Smr_dom_sf"/>
</dbReference>
<dbReference type="PIRSF" id="PIRSF005814">
    <property type="entry name" value="MutS_YshD"/>
    <property type="match status" value="1"/>
</dbReference>
<dbReference type="GO" id="GO:0016887">
    <property type="term" value="F:ATP hydrolysis activity"/>
    <property type="evidence" value="ECO:0007669"/>
    <property type="project" value="InterPro"/>
</dbReference>
<dbReference type="InterPro" id="IPR005747">
    <property type="entry name" value="MutS2"/>
</dbReference>
<dbReference type="GO" id="GO:0140664">
    <property type="term" value="F:ATP-dependent DNA damage sensor activity"/>
    <property type="evidence" value="ECO:0007669"/>
    <property type="project" value="InterPro"/>
</dbReference>
<evidence type="ECO:0000259" key="10">
    <source>
        <dbReference type="PROSITE" id="PS50828"/>
    </source>
</evidence>
<comment type="function">
    <text evidence="8">Acts as a ribosome collision sensor, splitting the ribosome into its 2 subunits. Detects stalled/collided 70S ribosomes which it binds and splits by an ATP-hydrolysis driven conformational change. Acts upstream of the ribosome quality control system (RQC), a ribosome-associated complex that mediates the extraction of incompletely synthesized nascent chains from stalled ribosomes and their subsequent degradation. Probably generates substrates for RQC.</text>
</comment>
<dbReference type="Pfam" id="PF00488">
    <property type="entry name" value="MutS_V"/>
    <property type="match status" value="1"/>
</dbReference>
<dbReference type="GO" id="GO:0004519">
    <property type="term" value="F:endonuclease activity"/>
    <property type="evidence" value="ECO:0007669"/>
    <property type="project" value="UniProtKB-UniRule"/>
</dbReference>
<keyword evidence="9" id="KW-0175">Coiled coil</keyword>
<name>A0A9D1FPG8_9FIRM</name>
<evidence type="ECO:0000256" key="1">
    <source>
        <dbReference type="ARBA" id="ARBA00022722"/>
    </source>
</evidence>
<comment type="subunit">
    <text evidence="8">Homodimer. Binds to stalled ribosomes, contacting rRNA.</text>
</comment>
<dbReference type="InterPro" id="IPR045076">
    <property type="entry name" value="MutS"/>
</dbReference>
<dbReference type="GO" id="GO:0072344">
    <property type="term" value="P:rescue of stalled ribosome"/>
    <property type="evidence" value="ECO:0007669"/>
    <property type="project" value="UniProtKB-UniRule"/>
</dbReference>
<evidence type="ECO:0000256" key="4">
    <source>
        <dbReference type="ARBA" id="ARBA00022801"/>
    </source>
</evidence>
<dbReference type="SMART" id="SM00533">
    <property type="entry name" value="MUTSd"/>
    <property type="match status" value="1"/>
</dbReference>
<dbReference type="PROSITE" id="PS50828">
    <property type="entry name" value="SMR"/>
    <property type="match status" value="1"/>
</dbReference>
<evidence type="ECO:0000256" key="2">
    <source>
        <dbReference type="ARBA" id="ARBA00022730"/>
    </source>
</evidence>
<dbReference type="PROSITE" id="PS00486">
    <property type="entry name" value="DNA_MISMATCH_REPAIR_2"/>
    <property type="match status" value="1"/>
</dbReference>
<organism evidence="11 12">
    <name type="scientific">Candidatus Merdivicinus excrementipullorum</name>
    <dbReference type="NCBI Taxonomy" id="2840867"/>
    <lineage>
        <taxon>Bacteria</taxon>
        <taxon>Bacillati</taxon>
        <taxon>Bacillota</taxon>
        <taxon>Clostridia</taxon>
        <taxon>Eubacteriales</taxon>
        <taxon>Oscillospiraceae</taxon>
        <taxon>Oscillospiraceae incertae sedis</taxon>
        <taxon>Candidatus Merdivicinus</taxon>
    </lineage>
</organism>
<dbReference type="FunFam" id="3.40.50.300:FF:000830">
    <property type="entry name" value="Endonuclease MutS2"/>
    <property type="match status" value="1"/>
</dbReference>
<feature type="binding site" evidence="8">
    <location>
        <begin position="333"/>
        <end position="340"/>
    </location>
    <ligand>
        <name>ATP</name>
        <dbReference type="ChEBI" id="CHEBI:30616"/>
    </ligand>
</feature>
<reference evidence="11" key="1">
    <citation type="submission" date="2020-10" db="EMBL/GenBank/DDBJ databases">
        <authorList>
            <person name="Gilroy R."/>
        </authorList>
    </citation>
    <scope>NUCLEOTIDE SEQUENCE</scope>
    <source>
        <strain evidence="11">CHK199-13235</strain>
    </source>
</reference>
<keyword evidence="1 8" id="KW-0540">Nuclease</keyword>
<evidence type="ECO:0000256" key="6">
    <source>
        <dbReference type="ARBA" id="ARBA00022884"/>
    </source>
</evidence>
<dbReference type="PANTHER" id="PTHR48466:SF2">
    <property type="entry name" value="OS10G0509000 PROTEIN"/>
    <property type="match status" value="1"/>
</dbReference>
<dbReference type="GO" id="GO:0043023">
    <property type="term" value="F:ribosomal large subunit binding"/>
    <property type="evidence" value="ECO:0007669"/>
    <property type="project" value="UniProtKB-UniRule"/>
</dbReference>
<dbReference type="InterPro" id="IPR000432">
    <property type="entry name" value="DNA_mismatch_repair_MutS_C"/>
</dbReference>
<dbReference type="AlphaFoldDB" id="A0A9D1FPG8"/>
<protein>
    <recommendedName>
        <fullName evidence="8">Endonuclease MutS2</fullName>
        <ecNumber evidence="8">3.1.-.-</ecNumber>
    </recommendedName>
    <alternativeName>
        <fullName evidence="8">Ribosome-associated protein quality control-upstream factor</fullName>
        <shortName evidence="8">RQC-upstream factor</shortName>
        <shortName evidence="8">RqcU</shortName>
        <ecNumber evidence="8">3.6.4.-</ecNumber>
    </alternativeName>
</protein>
<keyword evidence="5 8" id="KW-0067">ATP-binding</keyword>
<keyword evidence="3 8" id="KW-0547">Nucleotide-binding</keyword>